<feature type="domain" description="Arginine repressor C-terminal" evidence="10">
    <location>
        <begin position="87"/>
        <end position="150"/>
    </location>
</feature>
<dbReference type="Gene3D" id="1.10.10.10">
    <property type="entry name" value="Winged helix-like DNA-binding domain superfamily/Winged helix DNA-binding domain"/>
    <property type="match status" value="1"/>
</dbReference>
<dbReference type="Gene3D" id="3.30.1360.40">
    <property type="match status" value="1"/>
</dbReference>
<evidence type="ECO:0000256" key="5">
    <source>
        <dbReference type="ARBA" id="ARBA00023015"/>
    </source>
</evidence>
<dbReference type="InterPro" id="IPR036388">
    <property type="entry name" value="WH-like_DNA-bd_sf"/>
</dbReference>
<evidence type="ECO:0000256" key="1">
    <source>
        <dbReference type="ARBA" id="ARBA00004496"/>
    </source>
</evidence>
<dbReference type="GO" id="GO:0051259">
    <property type="term" value="P:protein complex oligomerization"/>
    <property type="evidence" value="ECO:0007669"/>
    <property type="project" value="InterPro"/>
</dbReference>
<keyword evidence="5 8" id="KW-0805">Transcription regulation</keyword>
<dbReference type="HAMAP" id="MF_00173">
    <property type="entry name" value="Arg_repressor"/>
    <property type="match status" value="1"/>
</dbReference>
<dbReference type="EMBL" id="REFW01000005">
    <property type="protein sequence ID" value="RMB57737.1"/>
    <property type="molecule type" value="Genomic_DNA"/>
</dbReference>
<dbReference type="Pfam" id="PF01316">
    <property type="entry name" value="Arg_repressor"/>
    <property type="match status" value="1"/>
</dbReference>
<dbReference type="GO" id="GO:0003677">
    <property type="term" value="F:DNA binding"/>
    <property type="evidence" value="ECO:0007669"/>
    <property type="project" value="UniProtKB-KW"/>
</dbReference>
<dbReference type="PANTHER" id="PTHR34471">
    <property type="entry name" value="ARGININE REPRESSOR"/>
    <property type="match status" value="1"/>
</dbReference>
<evidence type="ECO:0000256" key="7">
    <source>
        <dbReference type="ARBA" id="ARBA00023163"/>
    </source>
</evidence>
<dbReference type="PANTHER" id="PTHR34471:SF1">
    <property type="entry name" value="ARGININE REPRESSOR"/>
    <property type="match status" value="1"/>
</dbReference>
<evidence type="ECO:0000259" key="10">
    <source>
        <dbReference type="Pfam" id="PF02863"/>
    </source>
</evidence>
<dbReference type="Proteomes" id="UP000275256">
    <property type="component" value="Unassembled WGS sequence"/>
</dbReference>
<evidence type="ECO:0000313" key="11">
    <source>
        <dbReference type="EMBL" id="RMB57737.1"/>
    </source>
</evidence>
<evidence type="ECO:0000256" key="4">
    <source>
        <dbReference type="ARBA" id="ARBA00022491"/>
    </source>
</evidence>
<organism evidence="11 12">
    <name type="scientific">Tessaracoccus antarcticus</name>
    <dbReference type="NCBI Taxonomy" id="2479848"/>
    <lineage>
        <taxon>Bacteria</taxon>
        <taxon>Bacillati</taxon>
        <taxon>Actinomycetota</taxon>
        <taxon>Actinomycetes</taxon>
        <taxon>Propionibacteriales</taxon>
        <taxon>Propionibacteriaceae</taxon>
        <taxon>Tessaracoccus</taxon>
    </lineage>
</organism>
<keyword evidence="8" id="KW-0055">Arginine biosynthesis</keyword>
<comment type="similarity">
    <text evidence="2 8">Belongs to the ArgR family.</text>
</comment>
<comment type="function">
    <text evidence="8">Regulates arginine biosynthesis genes.</text>
</comment>
<evidence type="ECO:0000256" key="2">
    <source>
        <dbReference type="ARBA" id="ARBA00008316"/>
    </source>
</evidence>
<dbReference type="InterPro" id="IPR001669">
    <property type="entry name" value="Arg_repress"/>
</dbReference>
<dbReference type="RefSeq" id="WP_121902516.1">
    <property type="nucleotide sequence ID" value="NZ_REFW01000005.1"/>
</dbReference>
<keyword evidence="6 8" id="KW-0238">DNA-binding</keyword>
<comment type="caution">
    <text evidence="11">The sequence shown here is derived from an EMBL/GenBank/DDBJ whole genome shotgun (WGS) entry which is preliminary data.</text>
</comment>
<gene>
    <name evidence="8" type="primary">argR</name>
    <name evidence="11" type="ORF">EAX62_14800</name>
</gene>
<dbReference type="InterPro" id="IPR036390">
    <property type="entry name" value="WH_DNA-bd_sf"/>
</dbReference>
<sequence length="169" mass="17680">MADVARPARLSRLRELLAEERHASQQDLSSALAADDITVSQSTLSKDLVAMGAIRRRAADGSLVYALGTDGDVPGLALEKLARLAAELLQSIQSAGNQVVLRTPPGAAQFFAATLDAARLPGIMGTIAGDDTVLLIAADDHRAGEVIAAISDMTRTGKPHTPTTQKDDK</sequence>
<dbReference type="OrthoDB" id="7060358at2"/>
<dbReference type="InterPro" id="IPR020899">
    <property type="entry name" value="Arg_repress_C"/>
</dbReference>
<dbReference type="SUPFAM" id="SSF55252">
    <property type="entry name" value="C-terminal domain of arginine repressor"/>
    <property type="match status" value="1"/>
</dbReference>
<evidence type="ECO:0000256" key="6">
    <source>
        <dbReference type="ARBA" id="ARBA00023125"/>
    </source>
</evidence>
<feature type="domain" description="Arginine repressor DNA-binding" evidence="9">
    <location>
        <begin position="6"/>
        <end position="71"/>
    </location>
</feature>
<evidence type="ECO:0000256" key="8">
    <source>
        <dbReference type="HAMAP-Rule" id="MF_00173"/>
    </source>
</evidence>
<proteinExistence type="inferred from homology"/>
<dbReference type="GO" id="GO:1900079">
    <property type="term" value="P:regulation of arginine biosynthetic process"/>
    <property type="evidence" value="ECO:0007669"/>
    <property type="project" value="UniProtKB-UniRule"/>
</dbReference>
<dbReference type="InterPro" id="IPR036251">
    <property type="entry name" value="Arg_repress_C_sf"/>
</dbReference>
<keyword evidence="4 8" id="KW-0678">Repressor</keyword>
<keyword evidence="3 8" id="KW-0963">Cytoplasm</keyword>
<comment type="pathway">
    <text evidence="8">Amino-acid biosynthesis; L-arginine biosynthesis [regulation].</text>
</comment>
<dbReference type="SUPFAM" id="SSF46785">
    <property type="entry name" value="Winged helix' DNA-binding domain"/>
    <property type="match status" value="1"/>
</dbReference>
<dbReference type="InterPro" id="IPR020900">
    <property type="entry name" value="Arg_repress_DNA-bd"/>
</dbReference>
<evidence type="ECO:0000313" key="12">
    <source>
        <dbReference type="Proteomes" id="UP000275256"/>
    </source>
</evidence>
<keyword evidence="12" id="KW-1185">Reference proteome</keyword>
<dbReference type="GO" id="GO:0034618">
    <property type="term" value="F:arginine binding"/>
    <property type="evidence" value="ECO:0007669"/>
    <property type="project" value="InterPro"/>
</dbReference>
<dbReference type="PRINTS" id="PR01467">
    <property type="entry name" value="ARGREPRESSOR"/>
</dbReference>
<keyword evidence="7 8" id="KW-0804">Transcription</keyword>
<dbReference type="GO" id="GO:0006526">
    <property type="term" value="P:L-arginine biosynthetic process"/>
    <property type="evidence" value="ECO:0007669"/>
    <property type="project" value="UniProtKB-UniPathway"/>
</dbReference>
<dbReference type="AlphaFoldDB" id="A0A3M0G0M6"/>
<keyword evidence="8" id="KW-0028">Amino-acid biosynthesis</keyword>
<accession>A0A3M0G0M6</accession>
<name>A0A3M0G0M6_9ACTN</name>
<evidence type="ECO:0000256" key="3">
    <source>
        <dbReference type="ARBA" id="ARBA00022490"/>
    </source>
</evidence>
<dbReference type="GO" id="GO:0005737">
    <property type="term" value="C:cytoplasm"/>
    <property type="evidence" value="ECO:0007669"/>
    <property type="project" value="UniProtKB-SubCell"/>
</dbReference>
<comment type="subcellular location">
    <subcellularLocation>
        <location evidence="1 8">Cytoplasm</location>
    </subcellularLocation>
</comment>
<reference evidence="11 12" key="1">
    <citation type="submission" date="2018-10" db="EMBL/GenBank/DDBJ databases">
        <title>Tessaracoccus antarcticuss sp. nov., isolated from sediment.</title>
        <authorList>
            <person name="Zhou L.Y."/>
            <person name="Du Z.J."/>
        </authorList>
    </citation>
    <scope>NUCLEOTIDE SEQUENCE [LARGE SCALE GENOMIC DNA]</scope>
    <source>
        <strain evidence="11 12">JDX10</strain>
    </source>
</reference>
<dbReference type="GO" id="GO:0003700">
    <property type="term" value="F:DNA-binding transcription factor activity"/>
    <property type="evidence" value="ECO:0007669"/>
    <property type="project" value="UniProtKB-UniRule"/>
</dbReference>
<protein>
    <recommendedName>
        <fullName evidence="8">Arginine repressor</fullName>
    </recommendedName>
</protein>
<evidence type="ECO:0000259" key="9">
    <source>
        <dbReference type="Pfam" id="PF01316"/>
    </source>
</evidence>
<dbReference type="UniPathway" id="UPA00068"/>
<dbReference type="Pfam" id="PF02863">
    <property type="entry name" value="Arg_repressor_C"/>
    <property type="match status" value="1"/>
</dbReference>